<dbReference type="Proteomes" id="UP000298595">
    <property type="component" value="Plasmid p7"/>
</dbReference>
<dbReference type="RefSeq" id="WP_137119195.1">
    <property type="nucleotide sequence ID" value="NZ_CP032328.1"/>
</dbReference>
<dbReference type="SUPFAM" id="SSF53098">
    <property type="entry name" value="Ribonuclease H-like"/>
    <property type="match status" value="1"/>
</dbReference>
<dbReference type="Gene3D" id="3.30.420.10">
    <property type="entry name" value="Ribonuclease H-like superfamily/Ribonuclease H"/>
    <property type="match status" value="1"/>
</dbReference>
<dbReference type="EMBL" id="CP032328">
    <property type="protein sequence ID" value="QCO00501.1"/>
    <property type="molecule type" value="Genomic_DNA"/>
</dbReference>
<geneLocation type="plasmid" evidence="1 2">
    <name>p7</name>
</geneLocation>
<dbReference type="GO" id="GO:0003676">
    <property type="term" value="F:nucleic acid binding"/>
    <property type="evidence" value="ECO:0007669"/>
    <property type="project" value="InterPro"/>
</dbReference>
<evidence type="ECO:0000313" key="1">
    <source>
        <dbReference type="EMBL" id="QCO00501.1"/>
    </source>
</evidence>
<dbReference type="InterPro" id="IPR036397">
    <property type="entry name" value="RNaseH_sf"/>
</dbReference>
<organism evidence="1 2">
    <name type="scientific">Azospirillum argentinense</name>
    <dbReference type="NCBI Taxonomy" id="2970906"/>
    <lineage>
        <taxon>Bacteria</taxon>
        <taxon>Pseudomonadati</taxon>
        <taxon>Pseudomonadota</taxon>
        <taxon>Alphaproteobacteria</taxon>
        <taxon>Rhodospirillales</taxon>
        <taxon>Azospirillaceae</taxon>
        <taxon>Azospirillum</taxon>
    </lineage>
</organism>
<protein>
    <submittedName>
        <fullName evidence="1">Uncharacterized protein</fullName>
    </submittedName>
</protein>
<dbReference type="InterPro" id="IPR012337">
    <property type="entry name" value="RNaseH-like_sf"/>
</dbReference>
<accession>A0A4D8PT41</accession>
<reference evidence="1 2" key="1">
    <citation type="submission" date="2018-09" db="EMBL/GenBank/DDBJ databases">
        <title>Whole genome based analysis of evolution and adaptive divergence in Indian and Brazilian strains of Azospirillum brasilense.</title>
        <authorList>
            <person name="Singh C."/>
            <person name="Tripathi A.K."/>
        </authorList>
    </citation>
    <scope>NUCLEOTIDE SEQUENCE [LARGE SCALE GENOMIC DNA]</scope>
    <source>
        <strain evidence="1 2">MTCC4035</strain>
        <plasmid evidence="1 2">p7</plasmid>
    </source>
</reference>
<sequence>MAGGILSLDLGRMTGWAVANRSAISAWPAGRFLLGRTPQRPTILCGTFTIGPTGLPHGEYYDRFAKWLDDMLTVHGPDAVVFEAAIPHHGGQEAARRAFGKIAVVDLLCHRRGVKAVREVANNTVKKAFTGNGRAEKPAMIAACHERGWNPPDHNAADGCAILECGVRVLKHGETL</sequence>
<name>A0A4D8PT41_9PROT</name>
<dbReference type="KEGG" id="aare:D3093_35230"/>
<evidence type="ECO:0000313" key="2">
    <source>
        <dbReference type="Proteomes" id="UP000298595"/>
    </source>
</evidence>
<keyword evidence="1" id="KW-0614">Plasmid</keyword>
<gene>
    <name evidence="1" type="ORF">D3093_35230</name>
</gene>
<dbReference type="AlphaFoldDB" id="A0A4D8PT41"/>
<proteinExistence type="predicted"/>